<keyword evidence="3" id="KW-1185">Reference proteome</keyword>
<protein>
    <submittedName>
        <fullName evidence="2">Uncharacterized protein</fullName>
    </submittedName>
</protein>
<evidence type="ECO:0000313" key="3">
    <source>
        <dbReference type="Proteomes" id="UP001369815"/>
    </source>
</evidence>
<dbReference type="EMBL" id="JBANMG010000007">
    <property type="protein sequence ID" value="KAK6951300.1"/>
    <property type="molecule type" value="Genomic_DNA"/>
</dbReference>
<organism evidence="2 3">
    <name type="scientific">Daldinia eschscholtzii</name>
    <dbReference type="NCBI Taxonomy" id="292717"/>
    <lineage>
        <taxon>Eukaryota</taxon>
        <taxon>Fungi</taxon>
        <taxon>Dikarya</taxon>
        <taxon>Ascomycota</taxon>
        <taxon>Pezizomycotina</taxon>
        <taxon>Sordariomycetes</taxon>
        <taxon>Xylariomycetidae</taxon>
        <taxon>Xylariales</taxon>
        <taxon>Hypoxylaceae</taxon>
        <taxon>Daldinia</taxon>
    </lineage>
</organism>
<evidence type="ECO:0000313" key="2">
    <source>
        <dbReference type="EMBL" id="KAK6951300.1"/>
    </source>
</evidence>
<dbReference type="Proteomes" id="UP001369815">
    <property type="component" value="Unassembled WGS sequence"/>
</dbReference>
<reference evidence="2 3" key="1">
    <citation type="journal article" date="2024" name="Front Chem Biol">
        <title>Unveiling the potential of Daldinia eschscholtzii MFLUCC 19-0629 through bioactivity and bioinformatics studies for enhanced sustainable agriculture production.</title>
        <authorList>
            <person name="Brooks S."/>
            <person name="Weaver J.A."/>
            <person name="Klomchit A."/>
            <person name="Alharthi S.A."/>
            <person name="Onlamun T."/>
            <person name="Nurani R."/>
            <person name="Vong T.K."/>
            <person name="Alberti F."/>
            <person name="Greco C."/>
        </authorList>
    </citation>
    <scope>NUCLEOTIDE SEQUENCE [LARGE SCALE GENOMIC DNA]</scope>
    <source>
        <strain evidence="2">MFLUCC 19-0629</strain>
    </source>
</reference>
<dbReference type="AlphaFoldDB" id="A0AAX6MF72"/>
<feature type="region of interest" description="Disordered" evidence="1">
    <location>
        <begin position="1"/>
        <end position="37"/>
    </location>
</feature>
<comment type="caution">
    <text evidence="2">The sequence shown here is derived from an EMBL/GenBank/DDBJ whole genome shotgun (WGS) entry which is preliminary data.</text>
</comment>
<name>A0AAX6MF72_9PEZI</name>
<gene>
    <name evidence="2" type="ORF">Daesc_007831</name>
</gene>
<evidence type="ECO:0000256" key="1">
    <source>
        <dbReference type="SAM" id="MobiDB-lite"/>
    </source>
</evidence>
<accession>A0AAX6MF72</accession>
<feature type="compositionally biased region" description="Basic and acidic residues" evidence="1">
    <location>
        <begin position="9"/>
        <end position="23"/>
    </location>
</feature>
<sequence length="180" mass="20376">MGIVSSTAGRRDGRDVNNSKDGHQQAQPDGDQGTPNAVSHSQTLWILIFRGYPRDIQSARVTELCIVFDDNENRNLTIRIQGNHPHYSVDEVWNQPPPRTRPHFYRRLAVATVETSSEPDTRLRDAILGTHVNNTELDWNCQSWVGDVLTMLQDARLITDEEGDNALNGMVNYIARAPWE</sequence>
<proteinExistence type="predicted"/>